<dbReference type="SUPFAM" id="SSF55797">
    <property type="entry name" value="PR-1-like"/>
    <property type="match status" value="1"/>
</dbReference>
<dbReference type="RefSeq" id="WP_048088841.1">
    <property type="nucleotide sequence ID" value="NZ_JMIY01000001.1"/>
</dbReference>
<evidence type="ECO:0000259" key="1">
    <source>
        <dbReference type="Pfam" id="PF00188"/>
    </source>
</evidence>
<dbReference type="AlphaFoldDB" id="A0A062V806"/>
<dbReference type="Gene3D" id="3.40.33.10">
    <property type="entry name" value="CAP"/>
    <property type="match status" value="1"/>
</dbReference>
<evidence type="ECO:0000313" key="3">
    <source>
        <dbReference type="Proteomes" id="UP000027153"/>
    </source>
</evidence>
<protein>
    <submittedName>
        <fullName evidence="2">Cysteine-rich secretory protein family</fullName>
    </submittedName>
</protein>
<organism evidence="2 3">
    <name type="scientific">Candidatus Methanoperedens nitratireducens</name>
    <dbReference type="NCBI Taxonomy" id="1392998"/>
    <lineage>
        <taxon>Archaea</taxon>
        <taxon>Methanobacteriati</taxon>
        <taxon>Methanobacteriota</taxon>
        <taxon>Stenosarchaea group</taxon>
        <taxon>Methanomicrobia</taxon>
        <taxon>Methanosarcinales</taxon>
        <taxon>ANME-2 cluster</taxon>
        <taxon>Candidatus Methanoperedentaceae</taxon>
        <taxon>Candidatus Methanoperedens</taxon>
    </lineage>
</organism>
<keyword evidence="3" id="KW-1185">Reference proteome</keyword>
<reference evidence="2 3" key="1">
    <citation type="journal article" date="2013" name="Nature">
        <title>Anaerobic oxidation of methane coupled to nitrate reduction in a novel archaeal lineage.</title>
        <authorList>
            <person name="Haroon M.F."/>
            <person name="Hu S."/>
            <person name="Shi Y."/>
            <person name="Imelfort M."/>
            <person name="Keller J."/>
            <person name="Hugenholtz P."/>
            <person name="Yuan Z."/>
            <person name="Tyson G.W."/>
        </authorList>
    </citation>
    <scope>NUCLEOTIDE SEQUENCE [LARGE SCALE GENOMIC DNA]</scope>
    <source>
        <strain evidence="2 3">ANME-2d</strain>
    </source>
</reference>
<dbReference type="EMBL" id="JMIY01000001">
    <property type="protein sequence ID" value="KCZ73417.1"/>
    <property type="molecule type" value="Genomic_DNA"/>
</dbReference>
<accession>A0A062V806</accession>
<sequence length="358" mass="40875">MSFKNTLILFLITLVIFTAGCISSIIDSSYTMRFFINGTNEPLEGGVFNNDNLLGYTQDGSFNTSLDKLRPGLIALNGTYDNQPFEFYFEFPRENLNYSGIDFSVNMDDIKKVLFNASLLDIPELEHTIFDLINEKRRASGTKVLKWNDRIAPIAKNYSRTLSIEGFHHKDLEGKDAGDRLKENRIFYTIVAENLYMISGLNDTVNISETMVNGWMSSPGHRSPIVDRDELFSDGAVGVYCEKKTCYATMVFAGMENERNIQLKPGYLTFFYLYDPSYLFDFDVPAFVEIDSTEYINMYFVSGREQYENFINGRNFQAISENRRIRKFSSTVIASKGEGIIIESGGNNAEINIRLRYS</sequence>
<dbReference type="CDD" id="cd05379">
    <property type="entry name" value="CAP_bacterial"/>
    <property type="match status" value="1"/>
</dbReference>
<evidence type="ECO:0000313" key="2">
    <source>
        <dbReference type="EMBL" id="KCZ73417.1"/>
    </source>
</evidence>
<gene>
    <name evidence="2" type="ORF">ANME2D_00483</name>
</gene>
<dbReference type="InterPro" id="IPR014044">
    <property type="entry name" value="CAP_dom"/>
</dbReference>
<dbReference type="InterPro" id="IPR035940">
    <property type="entry name" value="CAP_sf"/>
</dbReference>
<proteinExistence type="predicted"/>
<dbReference type="Pfam" id="PF00188">
    <property type="entry name" value="CAP"/>
    <property type="match status" value="1"/>
</dbReference>
<comment type="caution">
    <text evidence="2">The sequence shown here is derived from an EMBL/GenBank/DDBJ whole genome shotgun (WGS) entry which is preliminary data.</text>
</comment>
<dbReference type="PANTHER" id="PTHR31157">
    <property type="entry name" value="SCP DOMAIN-CONTAINING PROTEIN"/>
    <property type="match status" value="1"/>
</dbReference>
<dbReference type="PROSITE" id="PS51257">
    <property type="entry name" value="PROKAR_LIPOPROTEIN"/>
    <property type="match status" value="1"/>
</dbReference>
<dbReference type="OrthoDB" id="60683at2157"/>
<name>A0A062V806_9EURY</name>
<dbReference type="PANTHER" id="PTHR31157:SF1">
    <property type="entry name" value="SCP DOMAIN-CONTAINING PROTEIN"/>
    <property type="match status" value="1"/>
</dbReference>
<dbReference type="Proteomes" id="UP000027153">
    <property type="component" value="Unassembled WGS sequence"/>
</dbReference>
<feature type="domain" description="SCP" evidence="1">
    <location>
        <begin position="130"/>
        <end position="229"/>
    </location>
</feature>